<dbReference type="FunFam" id="1.20.1250.20:FF:000064">
    <property type="entry name" value="MFS allantoate transporter"/>
    <property type="match status" value="1"/>
</dbReference>
<dbReference type="Proteomes" id="UP000472372">
    <property type="component" value="Chromosome 5"/>
</dbReference>
<comment type="similarity">
    <text evidence="6">Belongs to the major facilitator superfamily. Allantoate permease family.</text>
</comment>
<dbReference type="EMBL" id="HG992981">
    <property type="protein sequence ID" value="CAE7174352.1"/>
    <property type="molecule type" value="Genomic_DNA"/>
</dbReference>
<feature type="transmembrane region" description="Helical" evidence="8">
    <location>
        <begin position="471"/>
        <end position="492"/>
    </location>
</feature>
<feature type="transmembrane region" description="Helical" evidence="8">
    <location>
        <begin position="438"/>
        <end position="459"/>
    </location>
</feature>
<evidence type="ECO:0000256" key="5">
    <source>
        <dbReference type="ARBA" id="ARBA00023136"/>
    </source>
</evidence>
<feature type="transmembrane region" description="Helical" evidence="8">
    <location>
        <begin position="134"/>
        <end position="157"/>
    </location>
</feature>
<feature type="transmembrane region" description="Helical" evidence="8">
    <location>
        <begin position="163"/>
        <end position="184"/>
    </location>
</feature>
<keyword evidence="4 8" id="KW-1133">Transmembrane helix</keyword>
<dbReference type="SUPFAM" id="SSF103473">
    <property type="entry name" value="MFS general substrate transporter"/>
    <property type="match status" value="1"/>
</dbReference>
<dbReference type="AlphaFoldDB" id="A0A6S6W254"/>
<keyword evidence="2" id="KW-0813">Transport</keyword>
<keyword evidence="5 8" id="KW-0472">Membrane</keyword>
<evidence type="ECO:0000256" key="3">
    <source>
        <dbReference type="ARBA" id="ARBA00022692"/>
    </source>
</evidence>
<feature type="transmembrane region" description="Helical" evidence="8">
    <location>
        <begin position="378"/>
        <end position="399"/>
    </location>
</feature>
<dbReference type="GO" id="GO:0022857">
    <property type="term" value="F:transmembrane transporter activity"/>
    <property type="evidence" value="ECO:0007669"/>
    <property type="project" value="InterPro"/>
</dbReference>
<dbReference type="PROSITE" id="PS50850">
    <property type="entry name" value="MFS"/>
    <property type="match status" value="1"/>
</dbReference>
<proteinExistence type="inferred from homology"/>
<evidence type="ECO:0000313" key="11">
    <source>
        <dbReference type="Proteomes" id="UP000472372"/>
    </source>
</evidence>
<dbReference type="CDD" id="cd17327">
    <property type="entry name" value="MFS_FEN2_like"/>
    <property type="match status" value="1"/>
</dbReference>
<dbReference type="InterPro" id="IPR011701">
    <property type="entry name" value="MFS"/>
</dbReference>
<reference evidence="10" key="1">
    <citation type="submission" date="2021-02" db="EMBL/GenBank/DDBJ databases">
        <authorList>
            <person name="Syme A R."/>
            <person name="Syme A R."/>
            <person name="Moolhuijzen P."/>
        </authorList>
    </citation>
    <scope>NUCLEOTIDE SEQUENCE</scope>
    <source>
        <strain evidence="10">W1-1</strain>
    </source>
</reference>
<feature type="region of interest" description="Disordered" evidence="7">
    <location>
        <begin position="1"/>
        <end position="24"/>
    </location>
</feature>
<evidence type="ECO:0000256" key="6">
    <source>
        <dbReference type="ARBA" id="ARBA00037968"/>
    </source>
</evidence>
<feature type="transmembrane region" description="Helical" evidence="8">
    <location>
        <begin position="223"/>
        <end position="242"/>
    </location>
</feature>
<dbReference type="PANTHER" id="PTHR43791">
    <property type="entry name" value="PERMEASE-RELATED"/>
    <property type="match status" value="1"/>
</dbReference>
<feature type="transmembrane region" description="Helical" evidence="8">
    <location>
        <begin position="104"/>
        <end position="122"/>
    </location>
</feature>
<comment type="subcellular location">
    <subcellularLocation>
        <location evidence="1">Membrane</location>
        <topology evidence="1">Multi-pass membrane protein</topology>
    </subcellularLocation>
</comment>
<dbReference type="PANTHER" id="PTHR43791:SF40">
    <property type="entry name" value="THIAMINE PATHWAY TRANSPORTER THI73"/>
    <property type="match status" value="1"/>
</dbReference>
<evidence type="ECO:0000256" key="4">
    <source>
        <dbReference type="ARBA" id="ARBA00022989"/>
    </source>
</evidence>
<evidence type="ECO:0000256" key="1">
    <source>
        <dbReference type="ARBA" id="ARBA00004141"/>
    </source>
</evidence>
<evidence type="ECO:0000313" key="10">
    <source>
        <dbReference type="EMBL" id="CAE7174352.1"/>
    </source>
</evidence>
<organism evidence="10 11">
    <name type="scientific">Pyrenophora teres f. teres</name>
    <dbReference type="NCBI Taxonomy" id="97479"/>
    <lineage>
        <taxon>Eukaryota</taxon>
        <taxon>Fungi</taxon>
        <taxon>Dikarya</taxon>
        <taxon>Ascomycota</taxon>
        <taxon>Pezizomycotina</taxon>
        <taxon>Dothideomycetes</taxon>
        <taxon>Pleosporomycetidae</taxon>
        <taxon>Pleosporales</taxon>
        <taxon>Pleosporineae</taxon>
        <taxon>Pleosporaceae</taxon>
        <taxon>Pyrenophora</taxon>
    </lineage>
</organism>
<evidence type="ECO:0000256" key="7">
    <source>
        <dbReference type="SAM" id="MobiDB-lite"/>
    </source>
</evidence>
<feature type="transmembrane region" description="Helical" evidence="8">
    <location>
        <begin position="411"/>
        <end position="431"/>
    </location>
</feature>
<dbReference type="Gene3D" id="1.20.1250.20">
    <property type="entry name" value="MFS general substrate transporter like domains"/>
    <property type="match status" value="2"/>
</dbReference>
<feature type="domain" description="Major facilitator superfamily (MFS) profile" evidence="9">
    <location>
        <begin position="67"/>
        <end position="497"/>
    </location>
</feature>
<gene>
    <name evidence="10" type="ORF">PTTW11_05618</name>
</gene>
<evidence type="ECO:0000256" key="8">
    <source>
        <dbReference type="SAM" id="Phobius"/>
    </source>
</evidence>
<keyword evidence="3 8" id="KW-0812">Transmembrane</keyword>
<protein>
    <submittedName>
        <fullName evidence="10">Allantoin permease</fullName>
    </submittedName>
</protein>
<feature type="transmembrane region" description="Helical" evidence="8">
    <location>
        <begin position="196"/>
        <end position="217"/>
    </location>
</feature>
<accession>A0A6S6W254</accession>
<name>A0A6S6W254_9PLEO</name>
<sequence length="528" mass="58887">MSVPKKEIVKSGDTSPSPLDSDIKIGTVEEPTRNGDEALNFLKDAHDVGELTPEGERRLLRKIDWMIMPLMWCCYCLQYLDKTLVNYAAVMGLYDDANITTDQFSNLALFFYVSYLIVEFPHGYGMQRFPTAKYLGMAVVVWGLITALTCVCKNYGALVATRVLLGCFESAVAPSLILITSMWYKKNEQPLRTGIWYLGVGTGTIIGSLISFGFQHYSSDTFTSWQIMFLVVGIVTIAVGITGKMPQSFFPQLNHTNALSLSVLFLLPDNPMSSRLTPSEKVWAIERLRENQTGIENTHFKFYQVIECFQDPQTWMLSLITISSNVPNGAVSSFQSTLIQSFGFNSKTTALLQLPSGCVSIISILIATYLAGRFDQRGLNVVFLLIPGALGGCLMAFLPDDAKAGKLIGNYLTNCIGSSLPLLYSWVAANFAGHTKKVTMNAILLMSFCLGNIIGPLTFRQEDKPDFIPAKITIVVTCAFAAGMALLLRAYYTWENKKRDREEVLGHAENDEFLDLTDRENRRFRYRL</sequence>
<dbReference type="GO" id="GO:0016020">
    <property type="term" value="C:membrane"/>
    <property type="evidence" value="ECO:0007669"/>
    <property type="project" value="UniProtKB-SubCell"/>
</dbReference>
<evidence type="ECO:0000256" key="2">
    <source>
        <dbReference type="ARBA" id="ARBA00022448"/>
    </source>
</evidence>
<feature type="compositionally biased region" description="Basic and acidic residues" evidence="7">
    <location>
        <begin position="1"/>
        <end position="10"/>
    </location>
</feature>
<dbReference type="InterPro" id="IPR036259">
    <property type="entry name" value="MFS_trans_sf"/>
</dbReference>
<feature type="transmembrane region" description="Helical" evidence="8">
    <location>
        <begin position="350"/>
        <end position="371"/>
    </location>
</feature>
<evidence type="ECO:0000259" key="9">
    <source>
        <dbReference type="PROSITE" id="PS50850"/>
    </source>
</evidence>
<dbReference type="Pfam" id="PF07690">
    <property type="entry name" value="MFS_1"/>
    <property type="match status" value="1"/>
</dbReference>
<dbReference type="InterPro" id="IPR020846">
    <property type="entry name" value="MFS_dom"/>
</dbReference>